<dbReference type="EMBL" id="BAABGY010000011">
    <property type="protein sequence ID" value="GAA4338621.1"/>
    <property type="molecule type" value="Genomic_DNA"/>
</dbReference>
<sequence>MEPIVVATDLSPAGDSAVQYAAGLAQSLQRPLHLLHAFMVPTGISELPLQPEVATLHTYPVSYDALRAEAEEGLRLSVTRVQQAYPGLTVVPQAVPAVGVSNSLLDAVEPLKPLCLVLGTHPRHGFTETFDSRGLDLLRMASFPLLTVPQGYSGAAPTQAALAVDGRSIAPAQLATVRRLATTLGLQLDIVHVQTGDGEHPSCQELLQQLSGLPVHLHTVRNDDVTEGLHSFLQQSGAQLLLQLPHHHNFWERLFGKQHTADIVSEINVPVLVIPEGT</sequence>
<comment type="caution">
    <text evidence="2">The sequence shown here is derived from an EMBL/GenBank/DDBJ whole genome shotgun (WGS) entry which is preliminary data.</text>
</comment>
<proteinExistence type="predicted"/>
<dbReference type="RefSeq" id="WP_345257120.1">
    <property type="nucleotide sequence ID" value="NZ_BAABGY010000011.1"/>
</dbReference>
<protein>
    <recommendedName>
        <fullName evidence="1">UspA domain-containing protein</fullName>
    </recommendedName>
</protein>
<name>A0ABP8HFD2_9BACT</name>
<gene>
    <name evidence="2" type="ORF">GCM10023184_35180</name>
</gene>
<dbReference type="Pfam" id="PF00582">
    <property type="entry name" value="Usp"/>
    <property type="match status" value="1"/>
</dbReference>
<dbReference type="CDD" id="cd00293">
    <property type="entry name" value="USP-like"/>
    <property type="match status" value="1"/>
</dbReference>
<evidence type="ECO:0000313" key="2">
    <source>
        <dbReference type="EMBL" id="GAA4338621.1"/>
    </source>
</evidence>
<feature type="domain" description="UspA" evidence="1">
    <location>
        <begin position="2"/>
        <end position="148"/>
    </location>
</feature>
<evidence type="ECO:0000313" key="3">
    <source>
        <dbReference type="Proteomes" id="UP001501725"/>
    </source>
</evidence>
<evidence type="ECO:0000259" key="1">
    <source>
        <dbReference type="Pfam" id="PF00582"/>
    </source>
</evidence>
<keyword evidence="3" id="KW-1185">Reference proteome</keyword>
<organism evidence="2 3">
    <name type="scientific">Flaviaesturariibacter amylovorans</name>
    <dbReference type="NCBI Taxonomy" id="1084520"/>
    <lineage>
        <taxon>Bacteria</taxon>
        <taxon>Pseudomonadati</taxon>
        <taxon>Bacteroidota</taxon>
        <taxon>Chitinophagia</taxon>
        <taxon>Chitinophagales</taxon>
        <taxon>Chitinophagaceae</taxon>
        <taxon>Flaviaestuariibacter</taxon>
    </lineage>
</organism>
<dbReference type="Gene3D" id="3.40.50.12370">
    <property type="match status" value="1"/>
</dbReference>
<dbReference type="InterPro" id="IPR006016">
    <property type="entry name" value="UspA"/>
</dbReference>
<dbReference type="SUPFAM" id="SSF52402">
    <property type="entry name" value="Adenine nucleotide alpha hydrolases-like"/>
    <property type="match status" value="2"/>
</dbReference>
<reference evidence="3" key="1">
    <citation type="journal article" date="2019" name="Int. J. Syst. Evol. Microbiol.">
        <title>The Global Catalogue of Microorganisms (GCM) 10K type strain sequencing project: providing services to taxonomists for standard genome sequencing and annotation.</title>
        <authorList>
            <consortium name="The Broad Institute Genomics Platform"/>
            <consortium name="The Broad Institute Genome Sequencing Center for Infectious Disease"/>
            <person name="Wu L."/>
            <person name="Ma J."/>
        </authorList>
    </citation>
    <scope>NUCLEOTIDE SEQUENCE [LARGE SCALE GENOMIC DNA]</scope>
    <source>
        <strain evidence="3">JCM 17919</strain>
    </source>
</reference>
<dbReference type="Proteomes" id="UP001501725">
    <property type="component" value="Unassembled WGS sequence"/>
</dbReference>
<accession>A0ABP8HFD2</accession>